<sequence>MMTLFPKSRSSRLRVTLLAMVAMSLLLWNCGWAVAAKVTYQPVEGDVLFQSLPSGPGLDVIDAIEGSTECPFSHCGVVVKKNGEWFVLEAMVPTVQEVPYGRWIQRGKGRFAAYRLKEARRLMIPAWIKEMRNQMGLPYDFRYRMSDEEIYCSELPFDAWKKLTGENMGKVVKLGDLKWEKYRKVIQEIEGTTEIPLEREMITPRDLAGAEQLELVLENGLSQGGK</sequence>
<dbReference type="Proteomes" id="UP000644507">
    <property type="component" value="Unassembled WGS sequence"/>
</dbReference>
<dbReference type="AlphaFoldDB" id="A0A918TKH8"/>
<dbReference type="InterPro" id="IPR038765">
    <property type="entry name" value="Papain-like_cys_pep_sf"/>
</dbReference>
<organism evidence="1 2">
    <name type="scientific">Roseibacillus persicicus</name>
    <dbReference type="NCBI Taxonomy" id="454148"/>
    <lineage>
        <taxon>Bacteria</taxon>
        <taxon>Pseudomonadati</taxon>
        <taxon>Verrucomicrobiota</taxon>
        <taxon>Verrucomicrobiia</taxon>
        <taxon>Verrucomicrobiales</taxon>
        <taxon>Verrucomicrobiaceae</taxon>
        <taxon>Roseibacillus</taxon>
    </lineage>
</organism>
<reference evidence="1" key="1">
    <citation type="journal article" date="2014" name="Int. J. Syst. Evol. Microbiol.">
        <title>Complete genome sequence of Corynebacterium casei LMG S-19264T (=DSM 44701T), isolated from a smear-ripened cheese.</title>
        <authorList>
            <consortium name="US DOE Joint Genome Institute (JGI-PGF)"/>
            <person name="Walter F."/>
            <person name="Albersmeier A."/>
            <person name="Kalinowski J."/>
            <person name="Ruckert C."/>
        </authorList>
    </citation>
    <scope>NUCLEOTIDE SEQUENCE</scope>
    <source>
        <strain evidence="1">KCTC 12988</strain>
    </source>
</reference>
<dbReference type="SUPFAM" id="SSF54001">
    <property type="entry name" value="Cysteine proteinases"/>
    <property type="match status" value="1"/>
</dbReference>
<dbReference type="RefSeq" id="WP_189569545.1">
    <property type="nucleotide sequence ID" value="NZ_BMXI01000006.1"/>
</dbReference>
<gene>
    <name evidence="1" type="ORF">GCM10007100_17420</name>
</gene>
<name>A0A918TKH8_9BACT</name>
<evidence type="ECO:0008006" key="3">
    <source>
        <dbReference type="Google" id="ProtNLM"/>
    </source>
</evidence>
<reference evidence="1" key="2">
    <citation type="submission" date="2020-09" db="EMBL/GenBank/DDBJ databases">
        <authorList>
            <person name="Sun Q."/>
            <person name="Kim S."/>
        </authorList>
    </citation>
    <scope>NUCLEOTIDE SEQUENCE</scope>
    <source>
        <strain evidence="1">KCTC 12988</strain>
    </source>
</reference>
<dbReference type="Gene3D" id="3.90.1720.10">
    <property type="entry name" value="endopeptidase domain like (from Nostoc punctiforme)"/>
    <property type="match status" value="1"/>
</dbReference>
<dbReference type="EMBL" id="BMXI01000006">
    <property type="protein sequence ID" value="GHC51685.1"/>
    <property type="molecule type" value="Genomic_DNA"/>
</dbReference>
<dbReference type="Pfam" id="PF05708">
    <property type="entry name" value="Peptidase_C92"/>
    <property type="match status" value="1"/>
</dbReference>
<evidence type="ECO:0000313" key="1">
    <source>
        <dbReference type="EMBL" id="GHC51685.1"/>
    </source>
</evidence>
<comment type="caution">
    <text evidence="1">The sequence shown here is derived from an EMBL/GenBank/DDBJ whole genome shotgun (WGS) entry which is preliminary data.</text>
</comment>
<protein>
    <recommendedName>
        <fullName evidence="3">Permuted papain-like amidase enzyme, YaeF/YiiX, C92 family</fullName>
    </recommendedName>
</protein>
<proteinExistence type="predicted"/>
<evidence type="ECO:0000313" key="2">
    <source>
        <dbReference type="Proteomes" id="UP000644507"/>
    </source>
</evidence>
<accession>A0A918TKH8</accession>
<dbReference type="InterPro" id="IPR024453">
    <property type="entry name" value="Peptidase_C92"/>
</dbReference>
<keyword evidence="2" id="KW-1185">Reference proteome</keyword>